<dbReference type="SUPFAM" id="SSF51069">
    <property type="entry name" value="Carbonic anhydrase"/>
    <property type="match status" value="1"/>
</dbReference>
<reference evidence="11" key="1">
    <citation type="submission" date="2016-10" db="EMBL/GenBank/DDBJ databases">
        <authorList>
            <person name="Varghese N."/>
            <person name="Submissions S."/>
        </authorList>
    </citation>
    <scope>NUCLEOTIDE SEQUENCE [LARGE SCALE GENOMIC DNA]</scope>
    <source>
        <strain evidence="11">CGMCC 1.10657</strain>
    </source>
</reference>
<evidence type="ECO:0000313" key="10">
    <source>
        <dbReference type="EMBL" id="SDZ87442.1"/>
    </source>
</evidence>
<evidence type="ECO:0000256" key="1">
    <source>
        <dbReference type="ARBA" id="ARBA00010718"/>
    </source>
</evidence>
<dbReference type="Gene3D" id="3.10.200.10">
    <property type="entry name" value="Alpha carbonic anhydrase"/>
    <property type="match status" value="1"/>
</dbReference>
<evidence type="ECO:0000256" key="4">
    <source>
        <dbReference type="ARBA" id="ARBA00022833"/>
    </source>
</evidence>
<dbReference type="GO" id="GO:0008270">
    <property type="term" value="F:zinc ion binding"/>
    <property type="evidence" value="ECO:0007669"/>
    <property type="project" value="InterPro"/>
</dbReference>
<comment type="similarity">
    <text evidence="1">Belongs to the alpha-carbonic anhydrase family.</text>
</comment>
<feature type="domain" description="Alpha-carbonic anhydrase" evidence="9">
    <location>
        <begin position="39"/>
        <end position="263"/>
    </location>
</feature>
<evidence type="ECO:0000313" key="11">
    <source>
        <dbReference type="Proteomes" id="UP000198658"/>
    </source>
</evidence>
<dbReference type="EMBL" id="FNQO01000001">
    <property type="protein sequence ID" value="SDZ87442.1"/>
    <property type="molecule type" value="Genomic_DNA"/>
</dbReference>
<dbReference type="InterPro" id="IPR036398">
    <property type="entry name" value="CA_dom_sf"/>
</dbReference>
<dbReference type="Pfam" id="PF00194">
    <property type="entry name" value="Carb_anhydrase"/>
    <property type="match status" value="1"/>
</dbReference>
<feature type="region of interest" description="Disordered" evidence="7">
    <location>
        <begin position="240"/>
        <end position="263"/>
    </location>
</feature>
<dbReference type="PANTHER" id="PTHR18952">
    <property type="entry name" value="CARBONIC ANHYDRASE"/>
    <property type="match status" value="1"/>
</dbReference>
<dbReference type="GO" id="GO:0004089">
    <property type="term" value="F:carbonate dehydratase activity"/>
    <property type="evidence" value="ECO:0007669"/>
    <property type="project" value="UniProtKB-EC"/>
</dbReference>
<evidence type="ECO:0000256" key="3">
    <source>
        <dbReference type="ARBA" id="ARBA00022723"/>
    </source>
</evidence>
<keyword evidence="3" id="KW-0479">Metal-binding</keyword>
<evidence type="ECO:0000256" key="2">
    <source>
        <dbReference type="ARBA" id="ARBA00012925"/>
    </source>
</evidence>
<dbReference type="STRING" id="658218.SAMN05216562_0923"/>
<proteinExistence type="inferred from homology"/>
<dbReference type="InterPro" id="IPR023561">
    <property type="entry name" value="Carbonic_anhydrase_a-class"/>
</dbReference>
<keyword evidence="4" id="KW-0862">Zinc</keyword>
<dbReference type="InterPro" id="IPR041891">
    <property type="entry name" value="Alpha_CA_prokaryot-like"/>
</dbReference>
<keyword evidence="5" id="KW-0456">Lyase</keyword>
<feature type="chain" id="PRO_5011742474" description="carbonic anhydrase" evidence="8">
    <location>
        <begin position="29"/>
        <end position="263"/>
    </location>
</feature>
<keyword evidence="8" id="KW-0732">Signal</keyword>
<dbReference type="PANTHER" id="PTHR18952:SF265">
    <property type="entry name" value="CARBONIC ANHYDRASE"/>
    <property type="match status" value="1"/>
</dbReference>
<dbReference type="AlphaFoldDB" id="A0A1H3WM73"/>
<evidence type="ECO:0000259" key="9">
    <source>
        <dbReference type="PROSITE" id="PS51144"/>
    </source>
</evidence>
<dbReference type="Proteomes" id="UP000198658">
    <property type="component" value="Unassembled WGS sequence"/>
</dbReference>
<evidence type="ECO:0000256" key="8">
    <source>
        <dbReference type="SAM" id="SignalP"/>
    </source>
</evidence>
<sequence length="263" mass="28037">MACQRVPAALLGALLAATQALLFGVASASTAVDPPESKSNWSYAGETGPAHWAELDAEYTVCGSGQRQSPIDLKGATTKAIANIDFHYSKVPLSLSNNGHRVQVPVPPGSHMTLDGQRYDLQQLYFHTPSEHRVDGKLSDGELHLVHKHADGSLAVVGVLLETGSANPALAPIISAAPEKNSGPVNTGKHIDVNALLPRQRTSYRYVGSLTTPPCTEGVKWTVMSEPIELSSAQLDRLTMATGKNNRPVQPRNGRPLLKDSTP</sequence>
<keyword evidence="11" id="KW-1185">Reference proteome</keyword>
<name>A0A1H3WM73_9GAMM</name>
<dbReference type="SMART" id="SM01057">
    <property type="entry name" value="Carb_anhydrase"/>
    <property type="match status" value="1"/>
</dbReference>
<dbReference type="CDD" id="cd03124">
    <property type="entry name" value="alpha_CA_prokaryotic_like"/>
    <property type="match status" value="1"/>
</dbReference>
<comment type="catalytic activity">
    <reaction evidence="6">
        <text>hydrogencarbonate + H(+) = CO2 + H2O</text>
        <dbReference type="Rhea" id="RHEA:10748"/>
        <dbReference type="ChEBI" id="CHEBI:15377"/>
        <dbReference type="ChEBI" id="CHEBI:15378"/>
        <dbReference type="ChEBI" id="CHEBI:16526"/>
        <dbReference type="ChEBI" id="CHEBI:17544"/>
        <dbReference type="EC" id="4.2.1.1"/>
    </reaction>
</comment>
<gene>
    <name evidence="10" type="ORF">SAMN05216562_0923</name>
</gene>
<accession>A0A1H3WM73</accession>
<organism evidence="10 11">
    <name type="scientific">Microbulbifer marinus</name>
    <dbReference type="NCBI Taxonomy" id="658218"/>
    <lineage>
        <taxon>Bacteria</taxon>
        <taxon>Pseudomonadati</taxon>
        <taxon>Pseudomonadota</taxon>
        <taxon>Gammaproteobacteria</taxon>
        <taxon>Cellvibrionales</taxon>
        <taxon>Microbulbiferaceae</taxon>
        <taxon>Microbulbifer</taxon>
    </lineage>
</organism>
<dbReference type="InterPro" id="IPR001148">
    <property type="entry name" value="CA_dom"/>
</dbReference>
<protein>
    <recommendedName>
        <fullName evidence="2">carbonic anhydrase</fullName>
        <ecNumber evidence="2">4.2.1.1</ecNumber>
    </recommendedName>
</protein>
<dbReference type="EC" id="4.2.1.1" evidence="2"/>
<dbReference type="PROSITE" id="PS51144">
    <property type="entry name" value="ALPHA_CA_2"/>
    <property type="match status" value="1"/>
</dbReference>
<evidence type="ECO:0000256" key="6">
    <source>
        <dbReference type="ARBA" id="ARBA00048348"/>
    </source>
</evidence>
<evidence type="ECO:0000256" key="5">
    <source>
        <dbReference type="ARBA" id="ARBA00023239"/>
    </source>
</evidence>
<feature type="signal peptide" evidence="8">
    <location>
        <begin position="1"/>
        <end position="28"/>
    </location>
</feature>
<evidence type="ECO:0000256" key="7">
    <source>
        <dbReference type="SAM" id="MobiDB-lite"/>
    </source>
</evidence>